<gene>
    <name evidence="1" type="ORF">T12_14593</name>
</gene>
<evidence type="ECO:0008006" key="3">
    <source>
        <dbReference type="Google" id="ProtNLM"/>
    </source>
</evidence>
<comment type="caution">
    <text evidence="1">The sequence shown here is derived from an EMBL/GenBank/DDBJ whole genome shotgun (WGS) entry which is preliminary data.</text>
</comment>
<dbReference type="OrthoDB" id="6154864at2759"/>
<evidence type="ECO:0000313" key="1">
    <source>
        <dbReference type="EMBL" id="KRY09277.1"/>
    </source>
</evidence>
<name>A0A0V0ZA79_9BILA</name>
<proteinExistence type="predicted"/>
<organism evidence="1 2">
    <name type="scientific">Trichinella patagoniensis</name>
    <dbReference type="NCBI Taxonomy" id="990121"/>
    <lineage>
        <taxon>Eukaryota</taxon>
        <taxon>Metazoa</taxon>
        <taxon>Ecdysozoa</taxon>
        <taxon>Nematoda</taxon>
        <taxon>Enoplea</taxon>
        <taxon>Dorylaimia</taxon>
        <taxon>Trichinellida</taxon>
        <taxon>Trichinellidae</taxon>
        <taxon>Trichinella</taxon>
    </lineage>
</organism>
<sequence>MDHKAAILVGYFPNTRVQGCYFHFCQAVHRKVGELGLKTRYHQHEETRRKIRMLLTTAFLPVPHVNTGEWMTDERLPLWNVHNVNIRTNNHLEGWHNRLNRKAGNVIVGDLKRVNKVYAQKQRQVAQYTGEYTNSRRTLEQFLEALMYITPEPI</sequence>
<dbReference type="EMBL" id="JYDQ01000281">
    <property type="protein sequence ID" value="KRY09277.1"/>
    <property type="molecule type" value="Genomic_DNA"/>
</dbReference>
<dbReference type="STRING" id="990121.A0A0V0ZA79"/>
<dbReference type="Proteomes" id="UP000054783">
    <property type="component" value="Unassembled WGS sequence"/>
</dbReference>
<keyword evidence="2" id="KW-1185">Reference proteome</keyword>
<reference evidence="1 2" key="1">
    <citation type="submission" date="2015-01" db="EMBL/GenBank/DDBJ databases">
        <title>Evolution of Trichinella species and genotypes.</title>
        <authorList>
            <person name="Korhonen P.K."/>
            <person name="Edoardo P."/>
            <person name="Giuseppe L.R."/>
            <person name="Gasser R.B."/>
        </authorList>
    </citation>
    <scope>NUCLEOTIDE SEQUENCE [LARGE SCALE GENOMIC DNA]</scope>
    <source>
        <strain evidence="1">ISS2496</strain>
    </source>
</reference>
<protein>
    <recommendedName>
        <fullName evidence="3">MULE transposase domain-containing protein</fullName>
    </recommendedName>
</protein>
<dbReference type="AlphaFoldDB" id="A0A0V0ZA79"/>
<accession>A0A0V0ZA79</accession>
<evidence type="ECO:0000313" key="2">
    <source>
        <dbReference type="Proteomes" id="UP000054783"/>
    </source>
</evidence>